<dbReference type="InterPro" id="IPR005119">
    <property type="entry name" value="LysR_subst-bd"/>
</dbReference>
<name>A0ABU8QHP6_9RHOB</name>
<dbReference type="PANTHER" id="PTHR30537">
    <property type="entry name" value="HTH-TYPE TRANSCRIPTIONAL REGULATOR"/>
    <property type="match status" value="1"/>
</dbReference>
<feature type="domain" description="HTH lysR-type" evidence="5">
    <location>
        <begin position="9"/>
        <end position="66"/>
    </location>
</feature>
<dbReference type="Gene3D" id="3.40.190.290">
    <property type="match status" value="1"/>
</dbReference>
<protein>
    <submittedName>
        <fullName evidence="6">LysR family transcriptional regulator</fullName>
    </submittedName>
</protein>
<comment type="similarity">
    <text evidence="1">Belongs to the LysR transcriptional regulatory family.</text>
</comment>
<reference evidence="6 7" key="1">
    <citation type="submission" date="2024-03" db="EMBL/GenBank/DDBJ databases">
        <title>Cognatishimia coralii sp. nov., a marine bacterium isolated from coral surrounding seawater.</title>
        <authorList>
            <person name="Liu X."/>
            <person name="Liu S."/>
            <person name="Sun H."/>
            <person name="Zhang Y."/>
        </authorList>
    </citation>
    <scope>NUCLEOTIDE SEQUENCE [LARGE SCALE GENOMIC DNA]</scope>
    <source>
        <strain evidence="6 7">D5M38</strain>
    </source>
</reference>
<evidence type="ECO:0000259" key="5">
    <source>
        <dbReference type="PROSITE" id="PS50931"/>
    </source>
</evidence>
<comment type="caution">
    <text evidence="6">The sequence shown here is derived from an EMBL/GenBank/DDBJ whole genome shotgun (WGS) entry which is preliminary data.</text>
</comment>
<dbReference type="Pfam" id="PF00126">
    <property type="entry name" value="HTH_1"/>
    <property type="match status" value="1"/>
</dbReference>
<sequence length="298" mass="32850">MRIYYQAMLDWNDLRFVLETARNGGTSGAARVLGVNHATVARRITAAEEALGERLFDRLPSGYVPTEAGREAVRTAEAMERLDSELDLKIAARDDRIKGRLRVTAPQLFIQRVLGGILAEFTEAYPEVDLELVATNDTLNLAQREADVAIRFSKDPPETLVGRRFIDQKGAVYATPELIAGDPGGEAPLDWVKFAHWPGPPAEIKAVRPNLRVRLTVDDMAAAIGAVRAGIGATRMACFLGDTDPALVRVPGMPRFDYLPLWLLTHADLRHVPRIRTFMDFTAARLGKLRPVFEGAAP</sequence>
<gene>
    <name evidence="6" type="ORF">WG622_11905</name>
</gene>
<keyword evidence="4" id="KW-0804">Transcription</keyword>
<dbReference type="Gene3D" id="1.10.10.10">
    <property type="entry name" value="Winged helix-like DNA-binding domain superfamily/Winged helix DNA-binding domain"/>
    <property type="match status" value="1"/>
</dbReference>
<dbReference type="SUPFAM" id="SSF53850">
    <property type="entry name" value="Periplasmic binding protein-like II"/>
    <property type="match status" value="1"/>
</dbReference>
<evidence type="ECO:0000256" key="4">
    <source>
        <dbReference type="ARBA" id="ARBA00023163"/>
    </source>
</evidence>
<dbReference type="InterPro" id="IPR058163">
    <property type="entry name" value="LysR-type_TF_proteobact-type"/>
</dbReference>
<dbReference type="PROSITE" id="PS50931">
    <property type="entry name" value="HTH_LYSR"/>
    <property type="match status" value="1"/>
</dbReference>
<evidence type="ECO:0000256" key="3">
    <source>
        <dbReference type="ARBA" id="ARBA00023125"/>
    </source>
</evidence>
<dbReference type="EMBL" id="JBBGAZ010000006">
    <property type="protein sequence ID" value="MEJ5218951.1"/>
    <property type="molecule type" value="Genomic_DNA"/>
</dbReference>
<dbReference type="InterPro" id="IPR036390">
    <property type="entry name" value="WH_DNA-bd_sf"/>
</dbReference>
<evidence type="ECO:0000256" key="2">
    <source>
        <dbReference type="ARBA" id="ARBA00023015"/>
    </source>
</evidence>
<accession>A0ABU8QHP6</accession>
<dbReference type="SUPFAM" id="SSF46785">
    <property type="entry name" value="Winged helix' DNA-binding domain"/>
    <property type="match status" value="1"/>
</dbReference>
<dbReference type="Proteomes" id="UP001368270">
    <property type="component" value="Unassembled WGS sequence"/>
</dbReference>
<organism evidence="6 7">
    <name type="scientific">Cognatishimia coralii</name>
    <dbReference type="NCBI Taxonomy" id="3083254"/>
    <lineage>
        <taxon>Bacteria</taxon>
        <taxon>Pseudomonadati</taxon>
        <taxon>Pseudomonadota</taxon>
        <taxon>Alphaproteobacteria</taxon>
        <taxon>Rhodobacterales</taxon>
        <taxon>Paracoccaceae</taxon>
        <taxon>Cognatishimia</taxon>
    </lineage>
</organism>
<evidence type="ECO:0000313" key="7">
    <source>
        <dbReference type="Proteomes" id="UP001368270"/>
    </source>
</evidence>
<dbReference type="RefSeq" id="WP_339403787.1">
    <property type="nucleotide sequence ID" value="NZ_JBBGAZ010000006.1"/>
</dbReference>
<keyword evidence="2" id="KW-0805">Transcription regulation</keyword>
<dbReference type="Pfam" id="PF03466">
    <property type="entry name" value="LysR_substrate"/>
    <property type="match status" value="1"/>
</dbReference>
<evidence type="ECO:0000313" key="6">
    <source>
        <dbReference type="EMBL" id="MEJ5218951.1"/>
    </source>
</evidence>
<dbReference type="PANTHER" id="PTHR30537:SF3">
    <property type="entry name" value="TRANSCRIPTIONAL REGULATORY PROTEIN"/>
    <property type="match status" value="1"/>
</dbReference>
<proteinExistence type="inferred from homology"/>
<evidence type="ECO:0000256" key="1">
    <source>
        <dbReference type="ARBA" id="ARBA00009437"/>
    </source>
</evidence>
<keyword evidence="7" id="KW-1185">Reference proteome</keyword>
<keyword evidence="3" id="KW-0238">DNA-binding</keyword>
<dbReference type="InterPro" id="IPR000847">
    <property type="entry name" value="LysR_HTH_N"/>
</dbReference>
<dbReference type="InterPro" id="IPR036388">
    <property type="entry name" value="WH-like_DNA-bd_sf"/>
</dbReference>